<dbReference type="RefSeq" id="WP_177191887.1">
    <property type="nucleotide sequence ID" value="NZ_FOXQ01000006.1"/>
</dbReference>
<evidence type="ECO:0000313" key="3">
    <source>
        <dbReference type="Proteomes" id="UP000199031"/>
    </source>
</evidence>
<dbReference type="Proteomes" id="UP000199031">
    <property type="component" value="Unassembled WGS sequence"/>
</dbReference>
<evidence type="ECO:0000313" key="2">
    <source>
        <dbReference type="EMBL" id="SFQ18742.1"/>
    </source>
</evidence>
<dbReference type="PANTHER" id="PTHR22916">
    <property type="entry name" value="GLYCOSYLTRANSFERASE"/>
    <property type="match status" value="1"/>
</dbReference>
<dbReference type="SUPFAM" id="SSF53448">
    <property type="entry name" value="Nucleotide-diphospho-sugar transferases"/>
    <property type="match status" value="1"/>
</dbReference>
<keyword evidence="2" id="KW-0808">Transferase</keyword>
<dbReference type="InterPro" id="IPR001173">
    <property type="entry name" value="Glyco_trans_2-like"/>
</dbReference>
<protein>
    <submittedName>
        <fullName evidence="2">Glycosyltransferase involved in cell wall bisynthesis</fullName>
    </submittedName>
</protein>
<dbReference type="InterPro" id="IPR029044">
    <property type="entry name" value="Nucleotide-diphossugar_trans"/>
</dbReference>
<gene>
    <name evidence="2" type="ORF">SAMN05444277_106168</name>
</gene>
<name>A0A1I5WG64_9BACT</name>
<sequence>MPFFSIIIPTYNSAETLSIALDSIMQQNFTNFEVIVVDGSSKDDTLDIITRYTDSRIKVWSEPDKGIYDAMNKGIKKASAEWLYFLGSDDYLYDNNVLGDVATFLKHNEYNVVYGKVQSERFGGDYGEMFDADKLLYENICHQAIFFHKNIYAFTGLFNLQYKAQADWDHNMRWFFSGGVRHSYLNRHIAVYSDGGLSAAGDALFEQHRIINYVRHAGNKLPVKRRLQLLKYAWHSARKQSKPGLLPYILKTGFTALLQW</sequence>
<keyword evidence="3" id="KW-1185">Reference proteome</keyword>
<dbReference type="CDD" id="cd06433">
    <property type="entry name" value="GT_2_WfgS_like"/>
    <property type="match status" value="1"/>
</dbReference>
<dbReference type="STRING" id="1465490.SAMN05444277_106168"/>
<dbReference type="EMBL" id="FOXQ01000006">
    <property type="protein sequence ID" value="SFQ18742.1"/>
    <property type="molecule type" value="Genomic_DNA"/>
</dbReference>
<dbReference type="Pfam" id="PF00535">
    <property type="entry name" value="Glycos_transf_2"/>
    <property type="match status" value="1"/>
</dbReference>
<dbReference type="PANTHER" id="PTHR22916:SF3">
    <property type="entry name" value="UDP-GLCNAC:BETAGAL BETA-1,3-N-ACETYLGLUCOSAMINYLTRANSFERASE-LIKE PROTEIN 1"/>
    <property type="match status" value="1"/>
</dbReference>
<accession>A0A1I5WG64</accession>
<proteinExistence type="predicted"/>
<reference evidence="2 3" key="1">
    <citation type="submission" date="2016-10" db="EMBL/GenBank/DDBJ databases">
        <authorList>
            <person name="de Groot N.N."/>
        </authorList>
    </citation>
    <scope>NUCLEOTIDE SEQUENCE [LARGE SCALE GENOMIC DNA]</scope>
    <source>
        <strain evidence="2 3">DSM 28286</strain>
    </source>
</reference>
<dbReference type="Gene3D" id="3.90.550.10">
    <property type="entry name" value="Spore Coat Polysaccharide Biosynthesis Protein SpsA, Chain A"/>
    <property type="match status" value="1"/>
</dbReference>
<dbReference type="GO" id="GO:0016758">
    <property type="term" value="F:hexosyltransferase activity"/>
    <property type="evidence" value="ECO:0007669"/>
    <property type="project" value="UniProtKB-ARBA"/>
</dbReference>
<feature type="domain" description="Glycosyltransferase 2-like" evidence="1">
    <location>
        <begin position="5"/>
        <end position="123"/>
    </location>
</feature>
<evidence type="ECO:0000259" key="1">
    <source>
        <dbReference type="Pfam" id="PF00535"/>
    </source>
</evidence>
<organism evidence="2 3">
    <name type="scientific">Parafilimonas terrae</name>
    <dbReference type="NCBI Taxonomy" id="1465490"/>
    <lineage>
        <taxon>Bacteria</taxon>
        <taxon>Pseudomonadati</taxon>
        <taxon>Bacteroidota</taxon>
        <taxon>Chitinophagia</taxon>
        <taxon>Chitinophagales</taxon>
        <taxon>Chitinophagaceae</taxon>
        <taxon>Parafilimonas</taxon>
    </lineage>
</organism>
<dbReference type="AlphaFoldDB" id="A0A1I5WG64"/>